<dbReference type="Proteomes" id="UP000077066">
    <property type="component" value="Unassembled WGS sequence"/>
</dbReference>
<dbReference type="InterPro" id="IPR009025">
    <property type="entry name" value="RBP11-like_dimer"/>
</dbReference>
<dbReference type="NCBIfam" id="NF002240">
    <property type="entry name" value="PRK01146.2-4"/>
    <property type="match status" value="1"/>
</dbReference>
<dbReference type="GO" id="GO:0003899">
    <property type="term" value="F:DNA-directed RNA polymerase activity"/>
    <property type="evidence" value="ECO:0007669"/>
    <property type="project" value="UniProtKB-UniRule"/>
</dbReference>
<keyword evidence="1 5" id="KW-0240">DNA-directed RNA polymerase</keyword>
<dbReference type="GO" id="GO:0006351">
    <property type="term" value="P:DNA-templated transcription"/>
    <property type="evidence" value="ECO:0007669"/>
    <property type="project" value="UniProtKB-UniRule"/>
</dbReference>
<dbReference type="EMBL" id="LWMT01000251">
    <property type="protein sequence ID" value="KZX11393.1"/>
    <property type="molecule type" value="Genomic_DNA"/>
</dbReference>
<dbReference type="PANTHER" id="PTHR13946:SF28">
    <property type="entry name" value="DNA-DIRECTED RNA POLYMERASES I AND III SUBUNIT RPAC2"/>
    <property type="match status" value="1"/>
</dbReference>
<dbReference type="PATRIC" id="fig|55758.3.peg.1667"/>
<sequence length="92" mass="10563">MKDMEPLKNTKTELEIKMPGESHSICNVLRKYLMEDESVRYAVYGIDHPIVGEPILTIKANQKKSSKNALLKASTKLKEQTEEFKKILENDL</sequence>
<dbReference type="SUPFAM" id="SSF55257">
    <property type="entry name" value="RBP11-like subunits of RNA polymerase"/>
    <property type="match status" value="1"/>
</dbReference>
<dbReference type="Pfam" id="PF13656">
    <property type="entry name" value="RNA_pol_L_2"/>
    <property type="match status" value="1"/>
</dbReference>
<evidence type="ECO:0000256" key="5">
    <source>
        <dbReference type="HAMAP-Rule" id="MF_00261"/>
    </source>
</evidence>
<evidence type="ECO:0000313" key="7">
    <source>
        <dbReference type="EMBL" id="KZX11393.1"/>
    </source>
</evidence>
<keyword evidence="8" id="KW-1185">Reference proteome</keyword>
<comment type="function">
    <text evidence="5">DNA-dependent RNA polymerase (RNAP) catalyzes the transcription of DNA into RNA using the four ribonucleoside triphosphates as substrates.</text>
</comment>
<dbReference type="GO" id="GO:0005737">
    <property type="term" value="C:cytoplasm"/>
    <property type="evidence" value="ECO:0007669"/>
    <property type="project" value="UniProtKB-SubCell"/>
</dbReference>
<name>A0A166A025_9EURY</name>
<evidence type="ECO:0000256" key="4">
    <source>
        <dbReference type="ARBA" id="ARBA00025751"/>
    </source>
</evidence>
<dbReference type="HAMAP" id="MF_00261">
    <property type="entry name" value="RNApol_arch_Rpo11"/>
    <property type="match status" value="1"/>
</dbReference>
<dbReference type="RefSeq" id="WP_066973199.1">
    <property type="nucleotide sequence ID" value="NZ_LWMT01000251.1"/>
</dbReference>
<dbReference type="EC" id="2.7.7.6" evidence="5"/>
<gene>
    <name evidence="5" type="primary">rpo11</name>
    <name evidence="5" type="synonym">rpoL</name>
    <name evidence="7" type="ORF">MBFIL_14770</name>
</gene>
<comment type="similarity">
    <text evidence="4 5">Belongs to the archaeal Rpo11/eukaryotic RPB11/RPC19 RNA polymerase subunit family.</text>
</comment>
<protein>
    <recommendedName>
        <fullName evidence="5">DNA-directed RNA polymerase subunit Rpo11</fullName>
        <ecNumber evidence="5">2.7.7.6</ecNumber>
    </recommendedName>
    <alternativeName>
        <fullName evidence="5">DNA-directed RNA polymerase subunit L</fullName>
    </alternativeName>
</protein>
<evidence type="ECO:0000256" key="3">
    <source>
        <dbReference type="ARBA" id="ARBA00023163"/>
    </source>
</evidence>
<keyword evidence="3 5" id="KW-0804">Transcription</keyword>
<keyword evidence="5" id="KW-0548">Nucleotidyltransferase</keyword>
<organism evidence="7 8">
    <name type="scientific">Methanobrevibacter filiformis</name>
    <dbReference type="NCBI Taxonomy" id="55758"/>
    <lineage>
        <taxon>Archaea</taxon>
        <taxon>Methanobacteriati</taxon>
        <taxon>Methanobacteriota</taxon>
        <taxon>Methanomada group</taxon>
        <taxon>Methanobacteria</taxon>
        <taxon>Methanobacteriales</taxon>
        <taxon>Methanobacteriaceae</taxon>
        <taxon>Methanobrevibacter</taxon>
    </lineage>
</organism>
<keyword evidence="2 5" id="KW-0963">Cytoplasm</keyword>
<dbReference type="InterPro" id="IPR022905">
    <property type="entry name" value="Rpo11-like"/>
</dbReference>
<accession>A0A166A025</accession>
<proteinExistence type="inferred from homology"/>
<feature type="domain" description="DNA-directed RNA polymerase RBP11-like dimerisation" evidence="6">
    <location>
        <begin position="13"/>
        <end position="86"/>
    </location>
</feature>
<dbReference type="GO" id="GO:0046983">
    <property type="term" value="F:protein dimerization activity"/>
    <property type="evidence" value="ECO:0007669"/>
    <property type="project" value="InterPro"/>
</dbReference>
<evidence type="ECO:0000256" key="1">
    <source>
        <dbReference type="ARBA" id="ARBA00022478"/>
    </source>
</evidence>
<dbReference type="GO" id="GO:0003677">
    <property type="term" value="F:DNA binding"/>
    <property type="evidence" value="ECO:0007669"/>
    <property type="project" value="InterPro"/>
</dbReference>
<comment type="catalytic activity">
    <reaction evidence="5">
        <text>RNA(n) + a ribonucleoside 5'-triphosphate = RNA(n+1) + diphosphate</text>
        <dbReference type="Rhea" id="RHEA:21248"/>
        <dbReference type="Rhea" id="RHEA-COMP:14527"/>
        <dbReference type="Rhea" id="RHEA-COMP:17342"/>
        <dbReference type="ChEBI" id="CHEBI:33019"/>
        <dbReference type="ChEBI" id="CHEBI:61557"/>
        <dbReference type="ChEBI" id="CHEBI:140395"/>
        <dbReference type="EC" id="2.7.7.6"/>
    </reaction>
</comment>
<dbReference type="AlphaFoldDB" id="A0A166A025"/>
<comment type="subunit">
    <text evidence="5">Part of the RNA polymerase complex.</text>
</comment>
<dbReference type="InterPro" id="IPR036603">
    <property type="entry name" value="RBP11-like"/>
</dbReference>
<dbReference type="InterPro" id="IPR008193">
    <property type="entry name" value="RNA_pol_Rpb11_13-16kDa_CS"/>
</dbReference>
<comment type="subcellular location">
    <subcellularLocation>
        <location evidence="5">Cytoplasm</location>
    </subcellularLocation>
</comment>
<dbReference type="PROSITE" id="PS01154">
    <property type="entry name" value="RNA_POL_L_13KD"/>
    <property type="match status" value="1"/>
</dbReference>
<dbReference type="GO" id="GO:0000428">
    <property type="term" value="C:DNA-directed RNA polymerase complex"/>
    <property type="evidence" value="ECO:0007669"/>
    <property type="project" value="UniProtKB-KW"/>
</dbReference>
<keyword evidence="5" id="KW-0808">Transferase</keyword>
<evidence type="ECO:0000256" key="2">
    <source>
        <dbReference type="ARBA" id="ARBA00022490"/>
    </source>
</evidence>
<comment type="caution">
    <text evidence="7">The sequence shown here is derived from an EMBL/GenBank/DDBJ whole genome shotgun (WGS) entry which is preliminary data.</text>
</comment>
<dbReference type="Gene3D" id="3.30.1360.10">
    <property type="entry name" value="RNA polymerase, RBP11-like subunit"/>
    <property type="match status" value="1"/>
</dbReference>
<dbReference type="STRING" id="55758.MBFIL_14770"/>
<evidence type="ECO:0000313" key="8">
    <source>
        <dbReference type="Proteomes" id="UP000077066"/>
    </source>
</evidence>
<evidence type="ECO:0000259" key="6">
    <source>
        <dbReference type="Pfam" id="PF13656"/>
    </source>
</evidence>
<dbReference type="PANTHER" id="PTHR13946">
    <property type="entry name" value="DNA-DIRECTED RNA POLYMERASE I,II,III"/>
    <property type="match status" value="1"/>
</dbReference>
<reference evidence="7 8" key="1">
    <citation type="submission" date="2016-04" db="EMBL/GenBank/DDBJ databases">
        <title>Genome sequence of Methanobrevibacter filiformis DSM 11501.</title>
        <authorList>
            <person name="Poehlein A."/>
            <person name="Seedorf H."/>
            <person name="Daniel R."/>
        </authorList>
    </citation>
    <scope>NUCLEOTIDE SEQUENCE [LARGE SCALE GENOMIC DNA]</scope>
    <source>
        <strain evidence="7 8">DSM 11501</strain>
    </source>
</reference>
<dbReference type="CDD" id="cd06927">
    <property type="entry name" value="RNAP_L"/>
    <property type="match status" value="1"/>
</dbReference>